<dbReference type="InterPro" id="IPR025558">
    <property type="entry name" value="DUF4283"/>
</dbReference>
<protein>
    <recommendedName>
        <fullName evidence="2">DUF4283 domain-containing protein</fullName>
    </recommendedName>
</protein>
<feature type="region of interest" description="Disordered" evidence="1">
    <location>
        <begin position="265"/>
        <end position="286"/>
    </location>
</feature>
<feature type="compositionally biased region" description="Basic and acidic residues" evidence="1">
    <location>
        <begin position="39"/>
        <end position="60"/>
    </location>
</feature>
<dbReference type="Proteomes" id="UP000242715">
    <property type="component" value="Unassembled WGS sequence"/>
</dbReference>
<proteinExistence type="predicted"/>
<dbReference type="AlphaFoldDB" id="A0A2Z6MX12"/>
<dbReference type="Pfam" id="PF14111">
    <property type="entry name" value="DUF4283"/>
    <property type="match status" value="1"/>
</dbReference>
<feature type="region of interest" description="Disordered" evidence="1">
    <location>
        <begin position="26"/>
        <end position="61"/>
    </location>
</feature>
<feature type="region of interest" description="Disordered" evidence="1">
    <location>
        <begin position="302"/>
        <end position="330"/>
    </location>
</feature>
<evidence type="ECO:0000256" key="1">
    <source>
        <dbReference type="SAM" id="MobiDB-lite"/>
    </source>
</evidence>
<sequence>MKQPSPNRMCIQIPCEKTNYPLIIGHQHPLNPPINQETTQKHQDQNHDIPESSNSREHHNPPYYSFYPETIIEEGVQACKHSILGKIITDKYVHISSIQNGLESIWGSPPGLKIQETEGKILQFFMNNEADQDRILKGNPWIFRNSWLIVKPWDRETDPRTLDFDHVPIWIQLWRLPSHCKTKAMGKHLGSLMGDVEASEIYEYPGKQMIIKIKVAINVRKPIPSGIHVRKLMVFAGLTTALEQDTLAPIGPWIRSTQYGKRKMEDKDRKFYSNPSHSPNFGKYSPKVPASLVSQLAAMKLQTQNQKEKNKSDVQLDQQKHTQDGGENTRQMGMQVTTEKGKSVPNMGAQQVVYQGTNNNGKFEADPTKQVKRLKLAYETSNANKDNMDIQILAGLEIQASQTQ</sequence>
<dbReference type="OrthoDB" id="1433777at2759"/>
<dbReference type="InterPro" id="IPR040256">
    <property type="entry name" value="At4g02000-like"/>
</dbReference>
<evidence type="ECO:0000313" key="4">
    <source>
        <dbReference type="Proteomes" id="UP000242715"/>
    </source>
</evidence>
<feature type="compositionally biased region" description="Basic and acidic residues" evidence="1">
    <location>
        <begin position="306"/>
        <end position="324"/>
    </location>
</feature>
<gene>
    <name evidence="3" type="ORF">TSUD_189440</name>
</gene>
<feature type="domain" description="DUF4283" evidence="2">
    <location>
        <begin position="77"/>
        <end position="159"/>
    </location>
</feature>
<evidence type="ECO:0000313" key="3">
    <source>
        <dbReference type="EMBL" id="GAU21357.1"/>
    </source>
</evidence>
<evidence type="ECO:0000259" key="2">
    <source>
        <dbReference type="Pfam" id="PF14111"/>
    </source>
</evidence>
<organism evidence="3 4">
    <name type="scientific">Trifolium subterraneum</name>
    <name type="common">Subterranean clover</name>
    <dbReference type="NCBI Taxonomy" id="3900"/>
    <lineage>
        <taxon>Eukaryota</taxon>
        <taxon>Viridiplantae</taxon>
        <taxon>Streptophyta</taxon>
        <taxon>Embryophyta</taxon>
        <taxon>Tracheophyta</taxon>
        <taxon>Spermatophyta</taxon>
        <taxon>Magnoliopsida</taxon>
        <taxon>eudicotyledons</taxon>
        <taxon>Gunneridae</taxon>
        <taxon>Pentapetalae</taxon>
        <taxon>rosids</taxon>
        <taxon>fabids</taxon>
        <taxon>Fabales</taxon>
        <taxon>Fabaceae</taxon>
        <taxon>Papilionoideae</taxon>
        <taxon>50 kb inversion clade</taxon>
        <taxon>NPAAA clade</taxon>
        <taxon>Hologalegina</taxon>
        <taxon>IRL clade</taxon>
        <taxon>Trifolieae</taxon>
        <taxon>Trifolium</taxon>
    </lineage>
</organism>
<accession>A0A2Z6MX12</accession>
<name>A0A2Z6MX12_TRISU</name>
<dbReference type="PANTHER" id="PTHR31286">
    <property type="entry name" value="GLYCINE-RICH CELL WALL STRUCTURAL PROTEIN 1.8-LIKE"/>
    <property type="match status" value="1"/>
</dbReference>
<dbReference type="PANTHER" id="PTHR31286:SF167">
    <property type="entry name" value="OS09G0268800 PROTEIN"/>
    <property type="match status" value="1"/>
</dbReference>
<dbReference type="EMBL" id="DF973228">
    <property type="protein sequence ID" value="GAU21357.1"/>
    <property type="molecule type" value="Genomic_DNA"/>
</dbReference>
<reference evidence="4" key="1">
    <citation type="journal article" date="2017" name="Front. Plant Sci.">
        <title>Climate Clever Clovers: New Paradigm to Reduce the Environmental Footprint of Ruminants by Breeding Low Methanogenic Forages Utilizing Haplotype Variation.</title>
        <authorList>
            <person name="Kaur P."/>
            <person name="Appels R."/>
            <person name="Bayer P.E."/>
            <person name="Keeble-Gagnere G."/>
            <person name="Wang J."/>
            <person name="Hirakawa H."/>
            <person name="Shirasawa K."/>
            <person name="Vercoe P."/>
            <person name="Stefanova K."/>
            <person name="Durmic Z."/>
            <person name="Nichols P."/>
            <person name="Revell C."/>
            <person name="Isobe S.N."/>
            <person name="Edwards D."/>
            <person name="Erskine W."/>
        </authorList>
    </citation>
    <scope>NUCLEOTIDE SEQUENCE [LARGE SCALE GENOMIC DNA]</scope>
    <source>
        <strain evidence="4">cv. Daliak</strain>
    </source>
</reference>
<keyword evidence="4" id="KW-1185">Reference proteome</keyword>